<dbReference type="EMBL" id="BMPG01000003">
    <property type="protein sequence ID" value="GGL64107.1"/>
    <property type="molecule type" value="Genomic_DNA"/>
</dbReference>
<dbReference type="GO" id="GO:0022857">
    <property type="term" value="F:transmembrane transporter activity"/>
    <property type="evidence" value="ECO:0007669"/>
    <property type="project" value="InterPro"/>
</dbReference>
<dbReference type="PANTHER" id="PTHR43124:SF3">
    <property type="entry name" value="CHLORAMPHENICOL EFFLUX PUMP RV0191"/>
    <property type="match status" value="1"/>
</dbReference>
<sequence length="389" mass="38525">MNQGRRVLLTLMGAFFAAMAARLLVSPLVPEAVAAFETTPGALGLALTGMWLSYALVQLPAGVLAARHGARTLVVSGLLVTAVASGLLAAAPSALAFGAAVVALGVGPGLYFPAAAALLAETNENVGSALGLHISGGDAAGVVVPLAVTAVTAAWGWRATPLLGVALALAAAVGCRLALPAPSETAASPASSGRAELRAALGRVFFDPRVRRVVLFAACLAFCFQSITSFLPAYLQAAHGLSPAAANARFSLAFAVWILGMPVAGRLADTVGTDRVLAATVVLLGVGVAVTVLAATPLALLAGVVLVGLGMTWGGVVGAKVMAALGEDGRTSGYGAVRSAYGVLGASGSVAVGALATAAGWRVGWSLLLVLVALALCLLARDARHASAD</sequence>
<dbReference type="OrthoDB" id="29061at2157"/>
<dbReference type="InterPro" id="IPR036259">
    <property type="entry name" value="MFS_trans_sf"/>
</dbReference>
<dbReference type="PANTHER" id="PTHR43124">
    <property type="entry name" value="PURINE EFFLUX PUMP PBUE"/>
    <property type="match status" value="1"/>
</dbReference>
<feature type="transmembrane region" description="Helical" evidence="6">
    <location>
        <begin position="97"/>
        <end position="120"/>
    </location>
</feature>
<feature type="transmembrane region" description="Helical" evidence="6">
    <location>
        <begin position="276"/>
        <end position="295"/>
    </location>
</feature>
<protein>
    <submittedName>
        <fullName evidence="8">MFS transporter</fullName>
    </submittedName>
</protein>
<feature type="transmembrane region" description="Helical" evidence="6">
    <location>
        <begin position="335"/>
        <end position="357"/>
    </location>
</feature>
<dbReference type="Proteomes" id="UP000607197">
    <property type="component" value="Unassembled WGS sequence"/>
</dbReference>
<keyword evidence="2" id="KW-1003">Cell membrane</keyword>
<dbReference type="GO" id="GO:0005886">
    <property type="term" value="C:plasma membrane"/>
    <property type="evidence" value="ECO:0007669"/>
    <property type="project" value="UniProtKB-SubCell"/>
</dbReference>
<dbReference type="InterPro" id="IPR011701">
    <property type="entry name" value="MFS"/>
</dbReference>
<keyword evidence="4 6" id="KW-1133">Transmembrane helix</keyword>
<dbReference type="PROSITE" id="PS51318">
    <property type="entry name" value="TAT"/>
    <property type="match status" value="1"/>
</dbReference>
<comment type="subcellular location">
    <subcellularLocation>
        <location evidence="1">Cell membrane</location>
        <topology evidence="1">Multi-pass membrane protein</topology>
    </subcellularLocation>
</comment>
<organism evidence="8 9">
    <name type="scientific">Halocalculus aciditolerans</name>
    <dbReference type="NCBI Taxonomy" id="1383812"/>
    <lineage>
        <taxon>Archaea</taxon>
        <taxon>Methanobacteriati</taxon>
        <taxon>Methanobacteriota</taxon>
        <taxon>Stenosarchaea group</taxon>
        <taxon>Halobacteria</taxon>
        <taxon>Halobacteriales</taxon>
        <taxon>Halobacteriaceae</taxon>
        <taxon>Halocalculus</taxon>
    </lineage>
</organism>
<dbReference type="PROSITE" id="PS50850">
    <property type="entry name" value="MFS"/>
    <property type="match status" value="1"/>
</dbReference>
<accession>A0A830F846</accession>
<evidence type="ECO:0000256" key="2">
    <source>
        <dbReference type="ARBA" id="ARBA00022475"/>
    </source>
</evidence>
<dbReference type="InterPro" id="IPR050189">
    <property type="entry name" value="MFS_Efflux_Transporters"/>
</dbReference>
<feature type="transmembrane region" description="Helical" evidence="6">
    <location>
        <begin position="73"/>
        <end position="91"/>
    </location>
</feature>
<evidence type="ECO:0000313" key="9">
    <source>
        <dbReference type="Proteomes" id="UP000607197"/>
    </source>
</evidence>
<evidence type="ECO:0000259" key="7">
    <source>
        <dbReference type="PROSITE" id="PS50850"/>
    </source>
</evidence>
<feature type="domain" description="Major facilitator superfamily (MFS) profile" evidence="7">
    <location>
        <begin position="6"/>
        <end position="384"/>
    </location>
</feature>
<dbReference type="Gene3D" id="1.20.1250.20">
    <property type="entry name" value="MFS general substrate transporter like domains"/>
    <property type="match status" value="2"/>
</dbReference>
<name>A0A830F846_9EURY</name>
<keyword evidence="9" id="KW-1185">Reference proteome</keyword>
<dbReference type="RefSeq" id="WP_188979004.1">
    <property type="nucleotide sequence ID" value="NZ_BMPG01000003.1"/>
</dbReference>
<proteinExistence type="predicted"/>
<feature type="transmembrane region" description="Helical" evidence="6">
    <location>
        <begin position="246"/>
        <end position="264"/>
    </location>
</feature>
<dbReference type="AlphaFoldDB" id="A0A830F846"/>
<feature type="transmembrane region" description="Helical" evidence="6">
    <location>
        <begin position="363"/>
        <end position="380"/>
    </location>
</feature>
<gene>
    <name evidence="8" type="ORF">GCM10009039_22420</name>
</gene>
<feature type="transmembrane region" description="Helical" evidence="6">
    <location>
        <begin position="161"/>
        <end position="179"/>
    </location>
</feature>
<dbReference type="InterPro" id="IPR006311">
    <property type="entry name" value="TAT_signal"/>
</dbReference>
<evidence type="ECO:0000256" key="1">
    <source>
        <dbReference type="ARBA" id="ARBA00004651"/>
    </source>
</evidence>
<comment type="caution">
    <text evidence="8">The sequence shown here is derived from an EMBL/GenBank/DDBJ whole genome shotgun (WGS) entry which is preliminary data.</text>
</comment>
<evidence type="ECO:0000256" key="4">
    <source>
        <dbReference type="ARBA" id="ARBA00022989"/>
    </source>
</evidence>
<feature type="transmembrane region" description="Helical" evidence="6">
    <location>
        <begin position="213"/>
        <end position="234"/>
    </location>
</feature>
<feature type="transmembrane region" description="Helical" evidence="6">
    <location>
        <begin position="301"/>
        <end position="323"/>
    </location>
</feature>
<evidence type="ECO:0000256" key="6">
    <source>
        <dbReference type="SAM" id="Phobius"/>
    </source>
</evidence>
<feature type="transmembrane region" description="Helical" evidence="6">
    <location>
        <begin position="132"/>
        <end position="155"/>
    </location>
</feature>
<keyword evidence="3 6" id="KW-0812">Transmembrane</keyword>
<dbReference type="InterPro" id="IPR020846">
    <property type="entry name" value="MFS_dom"/>
</dbReference>
<evidence type="ECO:0000313" key="8">
    <source>
        <dbReference type="EMBL" id="GGL64107.1"/>
    </source>
</evidence>
<dbReference type="SUPFAM" id="SSF103473">
    <property type="entry name" value="MFS general substrate transporter"/>
    <property type="match status" value="1"/>
</dbReference>
<reference evidence="8" key="2">
    <citation type="submission" date="2020-09" db="EMBL/GenBank/DDBJ databases">
        <authorList>
            <person name="Sun Q."/>
            <person name="Ohkuma M."/>
        </authorList>
    </citation>
    <scope>NUCLEOTIDE SEQUENCE</scope>
    <source>
        <strain evidence="8">JCM 19596</strain>
    </source>
</reference>
<keyword evidence="5 6" id="KW-0472">Membrane</keyword>
<reference evidence="8" key="1">
    <citation type="journal article" date="2014" name="Int. J. Syst. Evol. Microbiol.">
        <title>Complete genome sequence of Corynebacterium casei LMG S-19264T (=DSM 44701T), isolated from a smear-ripened cheese.</title>
        <authorList>
            <consortium name="US DOE Joint Genome Institute (JGI-PGF)"/>
            <person name="Walter F."/>
            <person name="Albersmeier A."/>
            <person name="Kalinowski J."/>
            <person name="Ruckert C."/>
        </authorList>
    </citation>
    <scope>NUCLEOTIDE SEQUENCE</scope>
    <source>
        <strain evidence="8">JCM 19596</strain>
    </source>
</reference>
<dbReference type="Pfam" id="PF07690">
    <property type="entry name" value="MFS_1"/>
    <property type="match status" value="1"/>
</dbReference>
<evidence type="ECO:0000256" key="3">
    <source>
        <dbReference type="ARBA" id="ARBA00022692"/>
    </source>
</evidence>
<feature type="transmembrane region" description="Helical" evidence="6">
    <location>
        <begin position="45"/>
        <end position="66"/>
    </location>
</feature>
<evidence type="ECO:0000256" key="5">
    <source>
        <dbReference type="ARBA" id="ARBA00023136"/>
    </source>
</evidence>